<proteinExistence type="predicted"/>
<keyword evidence="3" id="KW-1185">Reference proteome</keyword>
<name>A0ABW3FN34_9PSEU</name>
<sequence length="68" mass="7046">MASPSPRSAALPVSMALFALGLIAIVSIFALYATGHENLPLWLNLATLLTPLGLIIGVVSTIASSRRS</sequence>
<accession>A0ABW3FN34</accession>
<dbReference type="RefSeq" id="WP_263250767.1">
    <property type="nucleotide sequence ID" value="NZ_BAABLT010000033.1"/>
</dbReference>
<dbReference type="Proteomes" id="UP001597018">
    <property type="component" value="Unassembled WGS sequence"/>
</dbReference>
<evidence type="ECO:0000313" key="2">
    <source>
        <dbReference type="EMBL" id="MFD0918948.1"/>
    </source>
</evidence>
<keyword evidence="1" id="KW-0472">Membrane</keyword>
<comment type="caution">
    <text evidence="2">The sequence shown here is derived from an EMBL/GenBank/DDBJ whole genome shotgun (WGS) entry which is preliminary data.</text>
</comment>
<keyword evidence="1" id="KW-0812">Transmembrane</keyword>
<evidence type="ECO:0000313" key="3">
    <source>
        <dbReference type="Proteomes" id="UP001597018"/>
    </source>
</evidence>
<keyword evidence="1" id="KW-1133">Transmembrane helix</keyword>
<reference evidence="3" key="1">
    <citation type="journal article" date="2019" name="Int. J. Syst. Evol. Microbiol.">
        <title>The Global Catalogue of Microorganisms (GCM) 10K type strain sequencing project: providing services to taxonomists for standard genome sequencing and annotation.</title>
        <authorList>
            <consortium name="The Broad Institute Genomics Platform"/>
            <consortium name="The Broad Institute Genome Sequencing Center for Infectious Disease"/>
            <person name="Wu L."/>
            <person name="Ma J."/>
        </authorList>
    </citation>
    <scope>NUCLEOTIDE SEQUENCE [LARGE SCALE GENOMIC DNA]</scope>
    <source>
        <strain evidence="3">CCUG 56401</strain>
    </source>
</reference>
<protein>
    <submittedName>
        <fullName evidence="2">Uncharacterized protein</fullName>
    </submittedName>
</protein>
<feature type="transmembrane region" description="Helical" evidence="1">
    <location>
        <begin position="12"/>
        <end position="35"/>
    </location>
</feature>
<dbReference type="EMBL" id="JBHTIW010000002">
    <property type="protein sequence ID" value="MFD0918948.1"/>
    <property type="molecule type" value="Genomic_DNA"/>
</dbReference>
<feature type="transmembrane region" description="Helical" evidence="1">
    <location>
        <begin position="41"/>
        <end position="63"/>
    </location>
</feature>
<evidence type="ECO:0000256" key="1">
    <source>
        <dbReference type="SAM" id="Phobius"/>
    </source>
</evidence>
<organism evidence="2 3">
    <name type="scientific">Saccharopolyspora rosea</name>
    <dbReference type="NCBI Taxonomy" id="524884"/>
    <lineage>
        <taxon>Bacteria</taxon>
        <taxon>Bacillati</taxon>
        <taxon>Actinomycetota</taxon>
        <taxon>Actinomycetes</taxon>
        <taxon>Pseudonocardiales</taxon>
        <taxon>Pseudonocardiaceae</taxon>
        <taxon>Saccharopolyspora</taxon>
    </lineage>
</organism>
<gene>
    <name evidence="2" type="ORF">ACFQ16_04250</name>
</gene>